<protein>
    <submittedName>
        <fullName evidence="1">Uncharacterized protein</fullName>
    </submittedName>
</protein>
<proteinExistence type="predicted"/>
<dbReference type="AlphaFoldDB" id="A0A8H8CZS6"/>
<dbReference type="Proteomes" id="UP000670092">
    <property type="component" value="Unassembled WGS sequence"/>
</dbReference>
<accession>A0A8H8CZS6</accession>
<dbReference type="EMBL" id="JAEVHI010000003">
    <property type="protein sequence ID" value="KAG5295789.1"/>
    <property type="molecule type" value="Genomic_DNA"/>
</dbReference>
<name>A0A8H8CZS6_AJECA</name>
<evidence type="ECO:0000313" key="1">
    <source>
        <dbReference type="EMBL" id="KAG5295789.1"/>
    </source>
</evidence>
<dbReference type="VEuPathDB" id="FungiDB:I7I52_06180"/>
<comment type="caution">
    <text evidence="1">The sequence shown here is derived from an EMBL/GenBank/DDBJ whole genome shotgun (WGS) entry which is preliminary data.</text>
</comment>
<gene>
    <name evidence="1" type="ORF">I7I52_06180</name>
</gene>
<sequence length="142" mass="15740">MVIRRGLDLSYTFIFRKSGKTHTIVSFFLQSHLVARYGQRSYVCLDTAYAAMISPPDIDRPQQLPMGDTHLGTGRQKSSRANILTRACCGGNAQAVCFQPGTASSPLLQRGVCFSASSHGHSQFRFRQLLATRSHRPLPERA</sequence>
<organism evidence="1 2">
    <name type="scientific">Ajellomyces capsulatus</name>
    <name type="common">Darling's disease fungus</name>
    <name type="synonym">Histoplasma capsulatum</name>
    <dbReference type="NCBI Taxonomy" id="5037"/>
    <lineage>
        <taxon>Eukaryota</taxon>
        <taxon>Fungi</taxon>
        <taxon>Dikarya</taxon>
        <taxon>Ascomycota</taxon>
        <taxon>Pezizomycotina</taxon>
        <taxon>Eurotiomycetes</taxon>
        <taxon>Eurotiomycetidae</taxon>
        <taxon>Onygenales</taxon>
        <taxon>Ajellomycetaceae</taxon>
        <taxon>Histoplasma</taxon>
    </lineage>
</organism>
<evidence type="ECO:0000313" key="2">
    <source>
        <dbReference type="Proteomes" id="UP000670092"/>
    </source>
</evidence>
<reference evidence="1 2" key="1">
    <citation type="submission" date="2021-01" db="EMBL/GenBank/DDBJ databases">
        <title>Chromosome-level genome assembly of a human fungal pathogen reveals clustering of transcriptionally co-regulated genes.</title>
        <authorList>
            <person name="Voorhies M."/>
            <person name="Cohen S."/>
            <person name="Shea T.P."/>
            <person name="Petrus S."/>
            <person name="Munoz J.F."/>
            <person name="Poplawski S."/>
            <person name="Goldman W.E."/>
            <person name="Michael T."/>
            <person name="Cuomo C.A."/>
            <person name="Sil A."/>
            <person name="Beyhan S."/>
        </authorList>
    </citation>
    <scope>NUCLEOTIDE SEQUENCE [LARGE SCALE GENOMIC DNA]</scope>
    <source>
        <strain evidence="1 2">G184AR</strain>
    </source>
</reference>